<dbReference type="EMBL" id="BARU01006160">
    <property type="protein sequence ID" value="GAH45644.1"/>
    <property type="molecule type" value="Genomic_DNA"/>
</dbReference>
<sequence length="231" mass="25969">PEKVHEEIDFKERPLPPGALSFEEWAQWHIVKGDNDYPAGLVACVHYASSRLGDISNTALYWTEDKNSAMNKRLIIPFTWNGKIVGSTARSFKKLIKPKYLNDVDSNYVFGTDNLIEDSDFVLVFEGPMDAMLLNGVAVLSNIVSAEQADLIEDLNKKVIVVPDMNHTGIPLIDSAIEYGWNVSFPDWDEDIKDAGEAVERYGKLFTLKSIISNVLTTKLKIELHKKRING</sequence>
<protein>
    <recommendedName>
        <fullName evidence="2">Toprim domain-containing protein</fullName>
    </recommendedName>
</protein>
<evidence type="ECO:0008006" key="2">
    <source>
        <dbReference type="Google" id="ProtNLM"/>
    </source>
</evidence>
<gene>
    <name evidence="1" type="ORF">S03H2_12094</name>
</gene>
<accession>X1GVK4</accession>
<dbReference type="SUPFAM" id="SSF56731">
    <property type="entry name" value="DNA primase core"/>
    <property type="match status" value="1"/>
</dbReference>
<comment type="caution">
    <text evidence="1">The sequence shown here is derived from an EMBL/GenBank/DDBJ whole genome shotgun (WGS) entry which is preliminary data.</text>
</comment>
<dbReference type="InterPro" id="IPR034154">
    <property type="entry name" value="TOPRIM_DnaG/twinkle"/>
</dbReference>
<reference evidence="1" key="1">
    <citation type="journal article" date="2014" name="Front. Microbiol.">
        <title>High frequency of phylogenetically diverse reductive dehalogenase-homologous genes in deep subseafloor sedimentary metagenomes.</title>
        <authorList>
            <person name="Kawai M."/>
            <person name="Futagami T."/>
            <person name="Toyoda A."/>
            <person name="Takaki Y."/>
            <person name="Nishi S."/>
            <person name="Hori S."/>
            <person name="Arai W."/>
            <person name="Tsubouchi T."/>
            <person name="Morono Y."/>
            <person name="Uchiyama I."/>
            <person name="Ito T."/>
            <person name="Fujiyama A."/>
            <person name="Inagaki F."/>
            <person name="Takami H."/>
        </authorList>
    </citation>
    <scope>NUCLEOTIDE SEQUENCE</scope>
    <source>
        <strain evidence="1">Expedition CK06-06</strain>
    </source>
</reference>
<name>X1GVK4_9ZZZZ</name>
<dbReference type="CDD" id="cd01029">
    <property type="entry name" value="TOPRIM_primases"/>
    <property type="match status" value="1"/>
</dbReference>
<feature type="non-terminal residue" evidence="1">
    <location>
        <position position="1"/>
    </location>
</feature>
<dbReference type="AlphaFoldDB" id="X1GVK4"/>
<evidence type="ECO:0000313" key="1">
    <source>
        <dbReference type="EMBL" id="GAH45644.1"/>
    </source>
</evidence>
<proteinExistence type="predicted"/>
<dbReference type="Gene3D" id="3.40.1360.10">
    <property type="match status" value="1"/>
</dbReference>
<organism evidence="1">
    <name type="scientific">marine sediment metagenome</name>
    <dbReference type="NCBI Taxonomy" id="412755"/>
    <lineage>
        <taxon>unclassified sequences</taxon>
        <taxon>metagenomes</taxon>
        <taxon>ecological metagenomes</taxon>
    </lineage>
</organism>